<proteinExistence type="predicted"/>
<organism evidence="1 2">
    <name type="scientific">Mobiluncus mulieris ATCC 35239</name>
    <dbReference type="NCBI Taxonomy" id="871571"/>
    <lineage>
        <taxon>Bacteria</taxon>
        <taxon>Bacillati</taxon>
        <taxon>Actinomycetota</taxon>
        <taxon>Actinomycetes</taxon>
        <taxon>Actinomycetales</taxon>
        <taxon>Actinomycetaceae</taxon>
        <taxon>Mobiluncus</taxon>
    </lineage>
</organism>
<dbReference type="EMBL" id="AEET01000032">
    <property type="protein sequence ID" value="EFM45887.1"/>
    <property type="molecule type" value="Genomic_DNA"/>
</dbReference>
<sequence length="41" mass="4793">MKGWISSNRETYGYHGKRGQVEDYWGFNQHKTTGTTGKEEQ</sequence>
<comment type="caution">
    <text evidence="1">The sequence shown here is derived from an EMBL/GenBank/DDBJ whole genome shotgun (WGS) entry which is preliminary data.</text>
</comment>
<name>E0QQP4_9ACTO</name>
<dbReference type="HOGENOM" id="CLU_3272893_0_0_11"/>
<dbReference type="AlphaFoldDB" id="E0QQP4"/>
<reference evidence="1" key="1">
    <citation type="submission" date="2010-08" db="EMBL/GenBank/DDBJ databases">
        <authorList>
            <person name="Muzny D."/>
            <person name="Qin X."/>
            <person name="Deng J."/>
            <person name="Jiang H."/>
            <person name="Liu Y."/>
            <person name="Qu J."/>
            <person name="Song X.-Z."/>
            <person name="Zhang L."/>
            <person name="Thornton R."/>
            <person name="Coyle M."/>
            <person name="Francisco L."/>
            <person name="Jackson L."/>
            <person name="Javaid M."/>
            <person name="Korchina V."/>
            <person name="Kovar C."/>
            <person name="Mata R."/>
            <person name="Mathew T."/>
            <person name="Ngo R."/>
            <person name="Nguyen L."/>
            <person name="Nguyen N."/>
            <person name="Okwuonu G."/>
            <person name="Ongeri F."/>
            <person name="Pham C."/>
            <person name="Simmons D."/>
            <person name="Wilczek-Boney K."/>
            <person name="Hale W."/>
            <person name="Jakkamsetti A."/>
            <person name="Pham P."/>
            <person name="Ruth R."/>
            <person name="San Lucas F."/>
            <person name="Warren J."/>
            <person name="Zhang J."/>
            <person name="Zhao Z."/>
            <person name="Zhou C."/>
            <person name="Zhu D."/>
            <person name="Lee S."/>
            <person name="Bess C."/>
            <person name="Blankenburg K."/>
            <person name="Forbes L."/>
            <person name="Fu Q."/>
            <person name="Gubbala S."/>
            <person name="Hirani K."/>
            <person name="Jayaseelan J.C."/>
            <person name="Lara F."/>
            <person name="Munidasa M."/>
            <person name="Palculict T."/>
            <person name="Patil S."/>
            <person name="Pu L.-L."/>
            <person name="Saada N."/>
            <person name="Tang L."/>
            <person name="Weissenberger G."/>
            <person name="Zhu Y."/>
            <person name="Hemphill L."/>
            <person name="Shang Y."/>
            <person name="Youmans B."/>
            <person name="Ayvaz T."/>
            <person name="Ross M."/>
            <person name="Santibanez J."/>
            <person name="Aqrawi P."/>
            <person name="Gross S."/>
            <person name="Joshi V."/>
            <person name="Fowler G."/>
            <person name="Nazareth L."/>
            <person name="Reid J."/>
            <person name="Worley K."/>
            <person name="Petrosino J."/>
            <person name="Highlander S."/>
            <person name="Gibbs R."/>
        </authorList>
    </citation>
    <scope>NUCLEOTIDE SEQUENCE [LARGE SCALE GENOMIC DNA]</scope>
    <source>
        <strain evidence="1">ATCC 35239</strain>
    </source>
</reference>
<keyword evidence="2" id="KW-1185">Reference proteome</keyword>
<dbReference type="STRING" id="871571.HMPREF0580_1209"/>
<dbReference type="Proteomes" id="UP000003045">
    <property type="component" value="Unassembled WGS sequence"/>
</dbReference>
<gene>
    <name evidence="1" type="ORF">HMPREF0580_1209</name>
</gene>
<evidence type="ECO:0000313" key="1">
    <source>
        <dbReference type="EMBL" id="EFM45887.1"/>
    </source>
</evidence>
<evidence type="ECO:0000313" key="2">
    <source>
        <dbReference type="Proteomes" id="UP000003045"/>
    </source>
</evidence>
<protein>
    <submittedName>
        <fullName evidence="1">Uncharacterized protein</fullName>
    </submittedName>
</protein>
<accession>E0QQP4</accession>